<feature type="domain" description="Periplasmic binding protein" evidence="5">
    <location>
        <begin position="50"/>
        <end position="310"/>
    </location>
</feature>
<comment type="subcellular location">
    <subcellularLocation>
        <location evidence="1">Cell envelope</location>
    </subcellularLocation>
</comment>
<comment type="similarity">
    <text evidence="2">Belongs to the bacterial solute-binding protein 2 family.</text>
</comment>
<dbReference type="InterPro" id="IPR025997">
    <property type="entry name" value="SBP_2_dom"/>
</dbReference>
<evidence type="ECO:0000256" key="1">
    <source>
        <dbReference type="ARBA" id="ARBA00004196"/>
    </source>
</evidence>
<protein>
    <submittedName>
        <fullName evidence="6">Substrate-binding domain-containing protein</fullName>
    </submittedName>
</protein>
<keyword evidence="3 4" id="KW-0732">Signal</keyword>
<dbReference type="InterPro" id="IPR028082">
    <property type="entry name" value="Peripla_BP_I"/>
</dbReference>
<evidence type="ECO:0000259" key="5">
    <source>
        <dbReference type="Pfam" id="PF13407"/>
    </source>
</evidence>
<organism evidence="6 7">
    <name type="scientific">candidate division KSB3 bacterium</name>
    <dbReference type="NCBI Taxonomy" id="2044937"/>
    <lineage>
        <taxon>Bacteria</taxon>
        <taxon>candidate division KSB3</taxon>
    </lineage>
</organism>
<dbReference type="Pfam" id="PF13407">
    <property type="entry name" value="Peripla_BP_4"/>
    <property type="match status" value="1"/>
</dbReference>
<dbReference type="EMBL" id="WJJP01000357">
    <property type="protein sequence ID" value="MBD3325113.1"/>
    <property type="molecule type" value="Genomic_DNA"/>
</dbReference>
<dbReference type="Gene3D" id="3.40.50.2300">
    <property type="match status" value="2"/>
</dbReference>
<sequence>MQRIKTLLWIVVIIGVLSSAVCTAQAQVVESFEPKQVDTAMYKKEPPFTIGFDIYWLGNSWSVQFAEEFKYEASLHQDLIGEIVITDSKGEVAKQVNNIEDLVARDVDIIVVTPLSESALIPVLKKAQNKGIPVVSNAIFVKSPEARELVVSQVNAKDVEFGRIIAEWLANELNGKGKIIALSGMPGVETSELRWEGAKSVFDQYPDIEVLVREFADWSYPKGKTVMASLLPAYPQIDGVWSGGAAMTRGAIEAFEEAGRPLVPMTGEDNNGFLKVWLERKDQFSSIAASKPTYIGSEACRLALQILRGEPVYDINTVSVPIITNEDLEKYARPEMPDSLWLRTRLPESKIQELFKE</sequence>
<evidence type="ECO:0000256" key="4">
    <source>
        <dbReference type="SAM" id="SignalP"/>
    </source>
</evidence>
<evidence type="ECO:0000256" key="2">
    <source>
        <dbReference type="ARBA" id="ARBA00007639"/>
    </source>
</evidence>
<evidence type="ECO:0000313" key="7">
    <source>
        <dbReference type="Proteomes" id="UP000649604"/>
    </source>
</evidence>
<accession>A0A9D5JVX0</accession>
<proteinExistence type="inferred from homology"/>
<dbReference type="PANTHER" id="PTHR46847">
    <property type="entry name" value="D-ALLOSE-BINDING PERIPLASMIC PROTEIN-RELATED"/>
    <property type="match status" value="1"/>
</dbReference>
<dbReference type="GO" id="GO:0030246">
    <property type="term" value="F:carbohydrate binding"/>
    <property type="evidence" value="ECO:0007669"/>
    <property type="project" value="UniProtKB-ARBA"/>
</dbReference>
<name>A0A9D5JVX0_9BACT</name>
<dbReference type="PANTHER" id="PTHR46847:SF1">
    <property type="entry name" value="D-ALLOSE-BINDING PERIPLASMIC PROTEIN-RELATED"/>
    <property type="match status" value="1"/>
</dbReference>
<feature type="signal peptide" evidence="4">
    <location>
        <begin position="1"/>
        <end position="26"/>
    </location>
</feature>
<dbReference type="SUPFAM" id="SSF53822">
    <property type="entry name" value="Periplasmic binding protein-like I"/>
    <property type="match status" value="1"/>
</dbReference>
<evidence type="ECO:0000256" key="3">
    <source>
        <dbReference type="ARBA" id="ARBA00022729"/>
    </source>
</evidence>
<dbReference type="Proteomes" id="UP000649604">
    <property type="component" value="Unassembled WGS sequence"/>
</dbReference>
<dbReference type="CDD" id="cd19996">
    <property type="entry name" value="PBP1_ABC_sugar_binding-like"/>
    <property type="match status" value="1"/>
</dbReference>
<comment type="caution">
    <text evidence="6">The sequence shown here is derived from an EMBL/GenBank/DDBJ whole genome shotgun (WGS) entry which is preliminary data.</text>
</comment>
<reference evidence="6" key="1">
    <citation type="submission" date="2019-11" db="EMBL/GenBank/DDBJ databases">
        <title>Microbial mats filling the niche in hypersaline microbial mats.</title>
        <authorList>
            <person name="Wong H.L."/>
            <person name="Macleod F.I."/>
            <person name="White R.A. III"/>
            <person name="Burns B.P."/>
        </authorList>
    </citation>
    <scope>NUCLEOTIDE SEQUENCE</scope>
    <source>
        <strain evidence="6">Rbin_158</strain>
    </source>
</reference>
<dbReference type="GO" id="GO:0030313">
    <property type="term" value="C:cell envelope"/>
    <property type="evidence" value="ECO:0007669"/>
    <property type="project" value="UniProtKB-SubCell"/>
</dbReference>
<gene>
    <name evidence="6" type="ORF">GF339_11050</name>
</gene>
<evidence type="ECO:0000313" key="6">
    <source>
        <dbReference type="EMBL" id="MBD3325113.1"/>
    </source>
</evidence>
<feature type="chain" id="PRO_5039579278" evidence="4">
    <location>
        <begin position="27"/>
        <end position="357"/>
    </location>
</feature>
<dbReference type="AlphaFoldDB" id="A0A9D5JVX0"/>